<evidence type="ECO:0000256" key="5">
    <source>
        <dbReference type="ARBA" id="ARBA00023242"/>
    </source>
</evidence>
<dbReference type="GO" id="GO:0005681">
    <property type="term" value="C:spliceosomal complex"/>
    <property type="evidence" value="ECO:0007669"/>
    <property type="project" value="TreeGrafter"/>
</dbReference>
<keyword evidence="3" id="KW-0677">Repeat</keyword>
<evidence type="ECO:0000313" key="7">
    <source>
        <dbReference type="Proteomes" id="UP000887563"/>
    </source>
</evidence>
<feature type="domain" description="Beta-catenin-like protein 1 N-terminal" evidence="6">
    <location>
        <begin position="1"/>
        <end position="155"/>
    </location>
</feature>
<dbReference type="PANTHER" id="PTHR14978">
    <property type="entry name" value="BETA-CATENIN-LIKE PROTEIN 1 NUCLEAR ASSOCIATED PROTEIN"/>
    <property type="match status" value="1"/>
</dbReference>
<evidence type="ECO:0000256" key="4">
    <source>
        <dbReference type="ARBA" id="ARBA00023054"/>
    </source>
</evidence>
<dbReference type="SUPFAM" id="SSF48371">
    <property type="entry name" value="ARM repeat"/>
    <property type="match status" value="1"/>
</dbReference>
<dbReference type="InterPro" id="IPR039678">
    <property type="entry name" value="CTNNBL1"/>
</dbReference>
<dbReference type="InterPro" id="IPR013180">
    <property type="entry name" value="CTNNBL1_N"/>
</dbReference>
<proteinExistence type="predicted"/>
<comment type="subcellular location">
    <subcellularLocation>
        <location evidence="1">Nucleus</location>
    </subcellularLocation>
</comment>
<dbReference type="AlphaFoldDB" id="A0A914MEM3"/>
<name>A0A914MEM3_MELIC</name>
<evidence type="ECO:0000256" key="1">
    <source>
        <dbReference type="ARBA" id="ARBA00004123"/>
    </source>
</evidence>
<reference evidence="8" key="1">
    <citation type="submission" date="2022-11" db="UniProtKB">
        <authorList>
            <consortium name="WormBaseParasite"/>
        </authorList>
    </citation>
    <scope>IDENTIFICATION</scope>
</reference>
<keyword evidence="2" id="KW-0597">Phosphoprotein</keyword>
<evidence type="ECO:0000313" key="8">
    <source>
        <dbReference type="WBParaSite" id="Minc3s01750g26048"/>
    </source>
</evidence>
<dbReference type="PANTHER" id="PTHR14978:SF0">
    <property type="entry name" value="BETA-CATENIN-LIKE PROTEIN 1"/>
    <property type="match status" value="1"/>
</dbReference>
<dbReference type="WBParaSite" id="Minc3s01750g26048">
    <property type="protein sequence ID" value="Minc3s01750g26048"/>
    <property type="gene ID" value="Minc3s01750g26048"/>
</dbReference>
<sequence length="156" mass="17296">MHVIAAEPQFYSILVEQGSLQILLQLLSHENADIVGAVCNLLQELTDVEILVESEDCANLLIEELLKGQIVETLVQQVLGRLNEGEQDEADAIHNALTIIENLLDFRPEANEICVSQGLFEWLMIRGTKKGAFDANKLFASQLLHMLLQSSASARN</sequence>
<accession>A0A914MEM3</accession>
<dbReference type="Gene3D" id="1.25.10.10">
    <property type="entry name" value="Leucine-rich Repeat Variant"/>
    <property type="match status" value="1"/>
</dbReference>
<dbReference type="InterPro" id="IPR011989">
    <property type="entry name" value="ARM-like"/>
</dbReference>
<keyword evidence="5" id="KW-0539">Nucleus</keyword>
<dbReference type="Pfam" id="PF08216">
    <property type="entry name" value="CTNNBL"/>
    <property type="match status" value="1"/>
</dbReference>
<evidence type="ECO:0000256" key="3">
    <source>
        <dbReference type="ARBA" id="ARBA00022737"/>
    </source>
</evidence>
<dbReference type="Proteomes" id="UP000887563">
    <property type="component" value="Unplaced"/>
</dbReference>
<keyword evidence="7" id="KW-1185">Reference proteome</keyword>
<keyword evidence="4" id="KW-0175">Coiled coil</keyword>
<evidence type="ECO:0000256" key="2">
    <source>
        <dbReference type="ARBA" id="ARBA00022553"/>
    </source>
</evidence>
<dbReference type="InterPro" id="IPR016024">
    <property type="entry name" value="ARM-type_fold"/>
</dbReference>
<organism evidence="7 8">
    <name type="scientific">Meloidogyne incognita</name>
    <name type="common">Southern root-knot nematode worm</name>
    <name type="synonym">Oxyuris incognita</name>
    <dbReference type="NCBI Taxonomy" id="6306"/>
    <lineage>
        <taxon>Eukaryota</taxon>
        <taxon>Metazoa</taxon>
        <taxon>Ecdysozoa</taxon>
        <taxon>Nematoda</taxon>
        <taxon>Chromadorea</taxon>
        <taxon>Rhabditida</taxon>
        <taxon>Tylenchina</taxon>
        <taxon>Tylenchomorpha</taxon>
        <taxon>Tylenchoidea</taxon>
        <taxon>Meloidogynidae</taxon>
        <taxon>Meloidogyninae</taxon>
        <taxon>Meloidogyne</taxon>
        <taxon>Meloidogyne incognita group</taxon>
    </lineage>
</organism>
<evidence type="ECO:0000259" key="6">
    <source>
        <dbReference type="Pfam" id="PF08216"/>
    </source>
</evidence>
<protein>
    <submittedName>
        <fullName evidence="8">Beta-catenin-like protein 1 N-terminal domain-containing protein</fullName>
    </submittedName>
</protein>